<name>A0AAQ4EJB4_AMBAM</name>
<sequence length="249" mass="27481">MAGVIMRRWTGPSARTCSAAGTVFSIHRSDELDRHREKETGSTAAAVFVETRIGPRMGPPISRRFDSPRKPSECMLYGLRIDTGRGSKEEKKNASRRYRCVDSAVLQGAVAGGSGVVGDSNGGACKISQGPLSCHCVARGTHGALHLTPEPRRERRRTQCRRVKGSRQALIPGQAGGAQTPGPRQEQNKKWRPPMNGRRTRETREGSGVGLFKLHAARQLRELSTSKRRTAHWPLLTLHDAFVERRTEK</sequence>
<accession>A0AAQ4EJB4</accession>
<reference evidence="2 3" key="1">
    <citation type="journal article" date="2023" name="Arcadia Sci">
        <title>De novo assembly of a long-read Amblyomma americanum tick genome.</title>
        <authorList>
            <person name="Chou S."/>
            <person name="Poskanzer K.E."/>
            <person name="Rollins M."/>
            <person name="Thuy-Boun P.S."/>
        </authorList>
    </citation>
    <scope>NUCLEOTIDE SEQUENCE [LARGE SCALE GENOMIC DNA]</scope>
    <source>
        <strain evidence="2">F_SG_1</strain>
        <tissue evidence="2">Salivary glands</tissue>
    </source>
</reference>
<proteinExistence type="predicted"/>
<keyword evidence="3" id="KW-1185">Reference proteome</keyword>
<comment type="caution">
    <text evidence="2">The sequence shown here is derived from an EMBL/GenBank/DDBJ whole genome shotgun (WGS) entry which is preliminary data.</text>
</comment>
<feature type="region of interest" description="Disordered" evidence="1">
    <location>
        <begin position="164"/>
        <end position="205"/>
    </location>
</feature>
<dbReference type="EMBL" id="JARKHS020014858">
    <property type="protein sequence ID" value="KAK8774905.1"/>
    <property type="molecule type" value="Genomic_DNA"/>
</dbReference>
<dbReference type="AlphaFoldDB" id="A0AAQ4EJB4"/>
<protein>
    <submittedName>
        <fullName evidence="2">Uncharacterized protein</fullName>
    </submittedName>
</protein>
<evidence type="ECO:0000313" key="2">
    <source>
        <dbReference type="EMBL" id="KAK8774905.1"/>
    </source>
</evidence>
<evidence type="ECO:0000256" key="1">
    <source>
        <dbReference type="SAM" id="MobiDB-lite"/>
    </source>
</evidence>
<evidence type="ECO:0000313" key="3">
    <source>
        <dbReference type="Proteomes" id="UP001321473"/>
    </source>
</evidence>
<organism evidence="2 3">
    <name type="scientific">Amblyomma americanum</name>
    <name type="common">Lone star tick</name>
    <dbReference type="NCBI Taxonomy" id="6943"/>
    <lineage>
        <taxon>Eukaryota</taxon>
        <taxon>Metazoa</taxon>
        <taxon>Ecdysozoa</taxon>
        <taxon>Arthropoda</taxon>
        <taxon>Chelicerata</taxon>
        <taxon>Arachnida</taxon>
        <taxon>Acari</taxon>
        <taxon>Parasitiformes</taxon>
        <taxon>Ixodida</taxon>
        <taxon>Ixodoidea</taxon>
        <taxon>Ixodidae</taxon>
        <taxon>Amblyomminae</taxon>
        <taxon>Amblyomma</taxon>
    </lineage>
</organism>
<dbReference type="Proteomes" id="UP001321473">
    <property type="component" value="Unassembled WGS sequence"/>
</dbReference>
<gene>
    <name evidence="2" type="ORF">V5799_010563</name>
</gene>